<name>A0ABS6JDZ0_9BACI</name>
<accession>A0ABS6JDZ0</accession>
<proteinExistence type="predicted"/>
<comment type="caution">
    <text evidence="3">The sequence shown here is derived from an EMBL/GenBank/DDBJ whole genome shotgun (WGS) entry which is preliminary data.</text>
</comment>
<dbReference type="EMBL" id="JAHQCS010000088">
    <property type="protein sequence ID" value="MBU9711884.1"/>
    <property type="molecule type" value="Genomic_DNA"/>
</dbReference>
<keyword evidence="4" id="KW-1185">Reference proteome</keyword>
<dbReference type="Proteomes" id="UP000784880">
    <property type="component" value="Unassembled WGS sequence"/>
</dbReference>
<protein>
    <submittedName>
        <fullName evidence="3">Nitrite reductase small subunit NirD</fullName>
    </submittedName>
</protein>
<dbReference type="InterPro" id="IPR012748">
    <property type="entry name" value="Rieske-like_NirD"/>
</dbReference>
<feature type="domain" description="Rieske" evidence="2">
    <location>
        <begin position="10"/>
        <end position="105"/>
    </location>
</feature>
<sequence length="107" mass="11978">MAQTKNRQRLRVAHLDELPLQIGKEVIIGEHEIALFRLSSGKVKAIENKCPHKQGPLAQGIVSGEYVFCPLHDWKIDVTTGEVQKPDDGCVQTFPVDVEDNIVYITI</sequence>
<dbReference type="PANTHER" id="PTHR21496">
    <property type="entry name" value="FERREDOXIN-RELATED"/>
    <property type="match status" value="1"/>
</dbReference>
<dbReference type="PANTHER" id="PTHR21496:SF23">
    <property type="entry name" value="3-PHENYLPROPIONATE_CINNAMIC ACID DIOXYGENASE FERREDOXIN SUBUNIT"/>
    <property type="match status" value="1"/>
</dbReference>
<dbReference type="PROSITE" id="PS51296">
    <property type="entry name" value="RIESKE"/>
    <property type="match status" value="1"/>
</dbReference>
<keyword evidence="1" id="KW-0560">Oxidoreductase</keyword>
<dbReference type="RefSeq" id="WP_217066091.1">
    <property type="nucleotide sequence ID" value="NZ_JAHQCS010000088.1"/>
</dbReference>
<evidence type="ECO:0000313" key="4">
    <source>
        <dbReference type="Proteomes" id="UP000784880"/>
    </source>
</evidence>
<dbReference type="CDD" id="cd03530">
    <property type="entry name" value="Rieske_NirD_small_Bacillus"/>
    <property type="match status" value="1"/>
</dbReference>
<evidence type="ECO:0000259" key="2">
    <source>
        <dbReference type="PROSITE" id="PS51296"/>
    </source>
</evidence>
<dbReference type="InterPro" id="IPR017941">
    <property type="entry name" value="Rieske_2Fe-2S"/>
</dbReference>
<gene>
    <name evidence="3" type="primary">nirD</name>
    <name evidence="3" type="ORF">KS419_09055</name>
</gene>
<reference evidence="3 4" key="1">
    <citation type="submission" date="2021-06" db="EMBL/GenBank/DDBJ databases">
        <title>Bacillus sp. RD4P76, an endophyte from a halophyte.</title>
        <authorList>
            <person name="Sun J.-Q."/>
        </authorList>
    </citation>
    <scope>NUCLEOTIDE SEQUENCE [LARGE SCALE GENOMIC DNA]</scope>
    <source>
        <strain evidence="3 4">CGMCC 1.15917</strain>
    </source>
</reference>
<evidence type="ECO:0000256" key="1">
    <source>
        <dbReference type="ARBA" id="ARBA00023002"/>
    </source>
</evidence>
<organism evidence="3 4">
    <name type="scientific">Evansella tamaricis</name>
    <dbReference type="NCBI Taxonomy" id="2069301"/>
    <lineage>
        <taxon>Bacteria</taxon>
        <taxon>Bacillati</taxon>
        <taxon>Bacillota</taxon>
        <taxon>Bacilli</taxon>
        <taxon>Bacillales</taxon>
        <taxon>Bacillaceae</taxon>
        <taxon>Evansella</taxon>
    </lineage>
</organism>
<dbReference type="NCBIfam" id="TIGR02378">
    <property type="entry name" value="nirD_assim_sml"/>
    <property type="match status" value="1"/>
</dbReference>
<dbReference type="Pfam" id="PF00355">
    <property type="entry name" value="Rieske"/>
    <property type="match status" value="1"/>
</dbReference>
<evidence type="ECO:0000313" key="3">
    <source>
        <dbReference type="EMBL" id="MBU9711884.1"/>
    </source>
</evidence>